<feature type="compositionally biased region" description="Polar residues" evidence="1">
    <location>
        <begin position="188"/>
        <end position="199"/>
    </location>
</feature>
<proteinExistence type="predicted"/>
<feature type="region of interest" description="Disordered" evidence="1">
    <location>
        <begin position="180"/>
        <end position="199"/>
    </location>
</feature>
<organism evidence="2 3">
    <name type="scientific">Eumeta variegata</name>
    <name type="common">Bagworm moth</name>
    <name type="synonym">Eumeta japonica</name>
    <dbReference type="NCBI Taxonomy" id="151549"/>
    <lineage>
        <taxon>Eukaryota</taxon>
        <taxon>Metazoa</taxon>
        <taxon>Ecdysozoa</taxon>
        <taxon>Arthropoda</taxon>
        <taxon>Hexapoda</taxon>
        <taxon>Insecta</taxon>
        <taxon>Pterygota</taxon>
        <taxon>Neoptera</taxon>
        <taxon>Endopterygota</taxon>
        <taxon>Lepidoptera</taxon>
        <taxon>Glossata</taxon>
        <taxon>Ditrysia</taxon>
        <taxon>Tineoidea</taxon>
        <taxon>Psychidae</taxon>
        <taxon>Oiketicinae</taxon>
        <taxon>Eumeta</taxon>
    </lineage>
</organism>
<name>A0A4C2AA53_EUMVA</name>
<evidence type="ECO:0000313" key="2">
    <source>
        <dbReference type="EMBL" id="GBP96079.1"/>
    </source>
</evidence>
<dbReference type="Proteomes" id="UP000299102">
    <property type="component" value="Unassembled WGS sequence"/>
</dbReference>
<gene>
    <name evidence="2" type="ORF">EVAR_66111_1</name>
</gene>
<protein>
    <submittedName>
        <fullName evidence="2">Uncharacterized protein</fullName>
    </submittedName>
</protein>
<evidence type="ECO:0000313" key="3">
    <source>
        <dbReference type="Proteomes" id="UP000299102"/>
    </source>
</evidence>
<reference evidence="2 3" key="1">
    <citation type="journal article" date="2019" name="Commun. Biol.">
        <title>The bagworm genome reveals a unique fibroin gene that provides high tensile strength.</title>
        <authorList>
            <person name="Kono N."/>
            <person name="Nakamura H."/>
            <person name="Ohtoshi R."/>
            <person name="Tomita M."/>
            <person name="Numata K."/>
            <person name="Arakawa K."/>
        </authorList>
    </citation>
    <scope>NUCLEOTIDE SEQUENCE [LARGE SCALE GENOMIC DNA]</scope>
</reference>
<sequence length="199" mass="22921">MLTVEQILYVRFASIHIIPISIHGNCNSHFLRGTKVSKTSERRKQRGAINFPNHKIERKNRSDKLSQATKILHFKGNGRSLIRRGRCPVDVITVRNTSAPRPARARAAPTAATRARRLFRDLIKYYGPFDFSSCIKFIFFSPRCERKRYTAEILYNRVQKFLITLLRGLLTGVRRKPFAAEARPGRSSPLTQLQRPDTN</sequence>
<dbReference type="EMBL" id="BGZK01002730">
    <property type="protein sequence ID" value="GBP96079.1"/>
    <property type="molecule type" value="Genomic_DNA"/>
</dbReference>
<accession>A0A4C2AA53</accession>
<dbReference type="AlphaFoldDB" id="A0A4C2AA53"/>
<comment type="caution">
    <text evidence="2">The sequence shown here is derived from an EMBL/GenBank/DDBJ whole genome shotgun (WGS) entry which is preliminary data.</text>
</comment>
<evidence type="ECO:0000256" key="1">
    <source>
        <dbReference type="SAM" id="MobiDB-lite"/>
    </source>
</evidence>
<keyword evidence="3" id="KW-1185">Reference proteome</keyword>